<organism evidence="1 2">
    <name type="scientific">Novosphingobium sediminis</name>
    <dbReference type="NCBI Taxonomy" id="707214"/>
    <lineage>
        <taxon>Bacteria</taxon>
        <taxon>Pseudomonadati</taxon>
        <taxon>Pseudomonadota</taxon>
        <taxon>Alphaproteobacteria</taxon>
        <taxon>Sphingomonadales</taxon>
        <taxon>Sphingomonadaceae</taxon>
        <taxon>Novosphingobium</taxon>
    </lineage>
</organism>
<evidence type="ECO:0000313" key="2">
    <source>
        <dbReference type="Proteomes" id="UP000321464"/>
    </source>
</evidence>
<keyword evidence="2" id="KW-1185">Reference proteome</keyword>
<proteinExistence type="predicted"/>
<comment type="caution">
    <text evidence="1">The sequence shown here is derived from an EMBL/GenBank/DDBJ whole genome shotgun (WGS) entry which is preliminary data.</text>
</comment>
<gene>
    <name evidence="1" type="ORF">NSE01_40390</name>
</gene>
<reference evidence="1 2" key="1">
    <citation type="submission" date="2019-07" db="EMBL/GenBank/DDBJ databases">
        <title>Whole genome shotgun sequence of Novosphingobium sediminis NBRC 106119.</title>
        <authorList>
            <person name="Hosoyama A."/>
            <person name="Uohara A."/>
            <person name="Ohji S."/>
            <person name="Ichikawa N."/>
        </authorList>
    </citation>
    <scope>NUCLEOTIDE SEQUENCE [LARGE SCALE GENOMIC DNA]</scope>
    <source>
        <strain evidence="1 2">NBRC 106119</strain>
    </source>
</reference>
<dbReference type="EMBL" id="BJYR01000039">
    <property type="protein sequence ID" value="GEO02207.1"/>
    <property type="molecule type" value="Genomic_DNA"/>
</dbReference>
<accession>A0A512ARM5</accession>
<name>A0A512ARM5_9SPHN</name>
<dbReference type="Proteomes" id="UP000321464">
    <property type="component" value="Unassembled WGS sequence"/>
</dbReference>
<sequence>MWRDRDDRINLADGKIAKKLRNAFVSDHCRAVWTVLPDTVDIMRLEDAVIAIAPEHATAWNGRKMAPYCEPVELVDATIARLRLDPRQRAAIDRQHERFMKFKTTGLIVA</sequence>
<evidence type="ECO:0000313" key="1">
    <source>
        <dbReference type="EMBL" id="GEO02207.1"/>
    </source>
</evidence>
<protein>
    <submittedName>
        <fullName evidence="1">Uncharacterized protein</fullName>
    </submittedName>
</protein>
<dbReference type="AlphaFoldDB" id="A0A512ARM5"/>